<dbReference type="InterPro" id="IPR051214">
    <property type="entry name" value="GH32_Enzymes"/>
</dbReference>
<organism evidence="5 6">
    <name type="scientific">Microbacterium stercoris</name>
    <dbReference type="NCBI Taxonomy" id="2820289"/>
    <lineage>
        <taxon>Bacteria</taxon>
        <taxon>Bacillati</taxon>
        <taxon>Actinomycetota</taxon>
        <taxon>Actinomycetes</taxon>
        <taxon>Micrococcales</taxon>
        <taxon>Microbacteriaceae</taxon>
        <taxon>Microbacterium</taxon>
    </lineage>
</organism>
<dbReference type="InterPro" id="IPR023296">
    <property type="entry name" value="Glyco_hydro_beta-prop_sf"/>
</dbReference>
<dbReference type="CDD" id="cd18609">
    <property type="entry name" value="GH32-like"/>
    <property type="match status" value="1"/>
</dbReference>
<dbReference type="InterPro" id="IPR013148">
    <property type="entry name" value="Glyco_hydro_32_N"/>
</dbReference>
<dbReference type="Gene3D" id="2.115.10.20">
    <property type="entry name" value="Glycosyl hydrolase domain, family 43"/>
    <property type="match status" value="1"/>
</dbReference>
<evidence type="ECO:0000256" key="3">
    <source>
        <dbReference type="ARBA" id="ARBA00023295"/>
    </source>
</evidence>
<accession>A0A939QKY6</accession>
<dbReference type="EMBL" id="JAGFOA010000001">
    <property type="protein sequence ID" value="MBO3662695.1"/>
    <property type="molecule type" value="Genomic_DNA"/>
</dbReference>
<keyword evidence="6" id="KW-1185">Reference proteome</keyword>
<dbReference type="AlphaFoldDB" id="A0A939QKY6"/>
<dbReference type="Proteomes" id="UP000680132">
    <property type="component" value="Unassembled WGS sequence"/>
</dbReference>
<dbReference type="Pfam" id="PF00251">
    <property type="entry name" value="Glyco_hydro_32N"/>
    <property type="match status" value="1"/>
</dbReference>
<comment type="similarity">
    <text evidence="1">Belongs to the glycosyl hydrolase 32 family.</text>
</comment>
<feature type="domain" description="Glycosyl hydrolase family 32 N-terminal" evidence="4">
    <location>
        <begin position="20"/>
        <end position="170"/>
    </location>
</feature>
<keyword evidence="3" id="KW-0326">Glycosidase</keyword>
<protein>
    <submittedName>
        <fullName evidence="5">Glycoside hydrolase family 68 protein</fullName>
    </submittedName>
</protein>
<dbReference type="RefSeq" id="WP_208500385.1">
    <property type="nucleotide sequence ID" value="NZ_JAGFOA010000001.1"/>
</dbReference>
<gene>
    <name evidence="5" type="ORF">J5V96_04120</name>
</gene>
<reference evidence="5" key="1">
    <citation type="submission" date="2021-03" db="EMBL/GenBank/DDBJ databases">
        <title>Microbacterium sp. nov., a novel actinobacterium isolated from cow dung.</title>
        <authorList>
            <person name="Zhang L."/>
        </authorList>
    </citation>
    <scope>NUCLEOTIDE SEQUENCE</scope>
    <source>
        <strain evidence="5">NEAU-LLB</strain>
    </source>
</reference>
<evidence type="ECO:0000313" key="5">
    <source>
        <dbReference type="EMBL" id="MBO3662695.1"/>
    </source>
</evidence>
<proteinExistence type="inferred from homology"/>
<dbReference type="PANTHER" id="PTHR43101:SF1">
    <property type="entry name" value="BETA-FRUCTOSIDASE"/>
    <property type="match status" value="1"/>
</dbReference>
<comment type="caution">
    <text evidence="5">The sequence shown here is derived from an EMBL/GenBank/DDBJ whole genome shotgun (WGS) entry which is preliminary data.</text>
</comment>
<evidence type="ECO:0000259" key="4">
    <source>
        <dbReference type="Pfam" id="PF00251"/>
    </source>
</evidence>
<dbReference type="SUPFAM" id="SSF75005">
    <property type="entry name" value="Arabinanase/levansucrase/invertase"/>
    <property type="match status" value="1"/>
</dbReference>
<evidence type="ECO:0000256" key="1">
    <source>
        <dbReference type="ARBA" id="ARBA00009902"/>
    </source>
</evidence>
<name>A0A939QKY6_9MICO</name>
<dbReference type="PANTHER" id="PTHR43101">
    <property type="entry name" value="BETA-FRUCTOSIDASE"/>
    <property type="match status" value="1"/>
</dbReference>
<sequence>MTFTLPDHWVWDFWIADTGTEFHLFYLHAPRSLGDPHQRHRNAMIGHAISADLREWRDLGPILGPGTPDRFDGTAKWTGSVVRGDDGRWRMFYTGSRFLHPVEHTNIESVGVAVSDDLHEWEPSERALITADSRWYETLADRTWHEEAWRDPWVYRDEDGWHMLITARAAHRTTHPGVDRRDLGVVGHATSADLIEWTAAEPLSAPGSGFGHLEVLQRFDWEGRTFVLFSCDLLHLAGARRESASAGGIWVAEESADGAGYRIEESRLLADESLYAGRIVADRAGGLALMAFRNGESDGTFVGGLIDPIPLVSDADGWPALAAGAHA</sequence>
<evidence type="ECO:0000256" key="2">
    <source>
        <dbReference type="ARBA" id="ARBA00022801"/>
    </source>
</evidence>
<evidence type="ECO:0000313" key="6">
    <source>
        <dbReference type="Proteomes" id="UP000680132"/>
    </source>
</evidence>
<keyword evidence="2 5" id="KW-0378">Hydrolase</keyword>
<dbReference type="GO" id="GO:0016798">
    <property type="term" value="F:hydrolase activity, acting on glycosyl bonds"/>
    <property type="evidence" value="ECO:0007669"/>
    <property type="project" value="UniProtKB-KW"/>
</dbReference>